<dbReference type="Proteomes" id="UP000694380">
    <property type="component" value="Unplaced"/>
</dbReference>
<sequence>FYCFLTGVSSQIQLTQSGAEIKKPGESVKVTCKTSGYNFASYNIHWVRQAPGKGPEWIGYISAYSGSTGYAQAFQGRFTITRDTSISTAYLQLGSLRTDDTATYYCARHTVTQTTSTAIQKPSVREPRSPANTAALSHPAEWLPM</sequence>
<keyword evidence="2" id="KW-1064">Adaptive immunity</keyword>
<evidence type="ECO:0000256" key="2">
    <source>
        <dbReference type="ARBA" id="ARBA00023130"/>
    </source>
</evidence>
<evidence type="ECO:0000256" key="1">
    <source>
        <dbReference type="ARBA" id="ARBA00022859"/>
    </source>
</evidence>
<dbReference type="InterPro" id="IPR013783">
    <property type="entry name" value="Ig-like_fold"/>
</dbReference>
<reference evidence="6" key="1">
    <citation type="submission" date="2025-08" db="UniProtKB">
        <authorList>
            <consortium name="Ensembl"/>
        </authorList>
    </citation>
    <scope>IDENTIFICATION</scope>
</reference>
<feature type="region of interest" description="Disordered" evidence="4">
    <location>
        <begin position="117"/>
        <end position="145"/>
    </location>
</feature>
<keyword evidence="7" id="KW-1185">Reference proteome</keyword>
<feature type="domain" description="Ig-like" evidence="5">
    <location>
        <begin position="10"/>
        <end position="116"/>
    </location>
</feature>
<protein>
    <recommendedName>
        <fullName evidence="5">Ig-like domain-containing protein</fullName>
    </recommendedName>
</protein>
<dbReference type="PANTHER" id="PTHR23266">
    <property type="entry name" value="IMMUNOGLOBULIN HEAVY CHAIN"/>
    <property type="match status" value="1"/>
</dbReference>
<dbReference type="Gene3D" id="2.60.40.10">
    <property type="entry name" value="Immunoglobulins"/>
    <property type="match status" value="1"/>
</dbReference>
<dbReference type="SUPFAM" id="SSF48726">
    <property type="entry name" value="Immunoglobulin"/>
    <property type="match status" value="1"/>
</dbReference>
<dbReference type="GeneTree" id="ENSGT00950000183013"/>
<dbReference type="FunFam" id="2.60.40.10:FF:000556">
    <property type="entry name" value="Immunoglobulin heavy variable 7-81 (non-functional)"/>
    <property type="match status" value="1"/>
</dbReference>
<dbReference type="PROSITE" id="PS50835">
    <property type="entry name" value="IG_LIKE"/>
    <property type="match status" value="1"/>
</dbReference>
<dbReference type="AlphaFoldDB" id="A0A8C3HHS8"/>
<dbReference type="GO" id="GO:0005886">
    <property type="term" value="C:plasma membrane"/>
    <property type="evidence" value="ECO:0007669"/>
    <property type="project" value="UniProtKB-ARBA"/>
</dbReference>
<evidence type="ECO:0000256" key="4">
    <source>
        <dbReference type="SAM" id="MobiDB-lite"/>
    </source>
</evidence>
<evidence type="ECO:0000313" key="7">
    <source>
        <dbReference type="Proteomes" id="UP000694380"/>
    </source>
</evidence>
<organism evidence="6 7">
    <name type="scientific">Chrysemys picta bellii</name>
    <name type="common">Western painted turtle</name>
    <name type="synonym">Emys bellii</name>
    <dbReference type="NCBI Taxonomy" id="8478"/>
    <lineage>
        <taxon>Eukaryota</taxon>
        <taxon>Metazoa</taxon>
        <taxon>Chordata</taxon>
        <taxon>Craniata</taxon>
        <taxon>Vertebrata</taxon>
        <taxon>Euteleostomi</taxon>
        <taxon>Archelosauria</taxon>
        <taxon>Testudinata</taxon>
        <taxon>Testudines</taxon>
        <taxon>Cryptodira</taxon>
        <taxon>Durocryptodira</taxon>
        <taxon>Testudinoidea</taxon>
        <taxon>Emydidae</taxon>
        <taxon>Chrysemys</taxon>
    </lineage>
</organism>
<dbReference type="InterPro" id="IPR050199">
    <property type="entry name" value="IgHV"/>
</dbReference>
<proteinExistence type="predicted"/>
<name>A0A8C3HHS8_CHRPI</name>
<dbReference type="SMART" id="SM00406">
    <property type="entry name" value="IGv"/>
    <property type="match status" value="1"/>
</dbReference>
<evidence type="ECO:0000256" key="3">
    <source>
        <dbReference type="ARBA" id="ARBA00043265"/>
    </source>
</evidence>
<dbReference type="Ensembl" id="ENSCPBT00000021763.1">
    <property type="protein sequence ID" value="ENSCPBP00000018432.1"/>
    <property type="gene ID" value="ENSCPBG00000013434.1"/>
</dbReference>
<dbReference type="SMART" id="SM00409">
    <property type="entry name" value="IG"/>
    <property type="match status" value="1"/>
</dbReference>
<keyword evidence="1" id="KW-0391">Immunity</keyword>
<dbReference type="GO" id="GO:0019814">
    <property type="term" value="C:immunoglobulin complex"/>
    <property type="evidence" value="ECO:0007669"/>
    <property type="project" value="UniProtKB-KW"/>
</dbReference>
<dbReference type="InterPro" id="IPR013106">
    <property type="entry name" value="Ig_V-set"/>
</dbReference>
<keyword evidence="3" id="KW-1280">Immunoglobulin</keyword>
<dbReference type="GO" id="GO:0005576">
    <property type="term" value="C:extracellular region"/>
    <property type="evidence" value="ECO:0007669"/>
    <property type="project" value="UniProtKB-ARBA"/>
</dbReference>
<accession>A0A8C3HHS8</accession>
<dbReference type="InterPro" id="IPR007110">
    <property type="entry name" value="Ig-like_dom"/>
</dbReference>
<dbReference type="InterPro" id="IPR003599">
    <property type="entry name" value="Ig_sub"/>
</dbReference>
<dbReference type="Pfam" id="PF07686">
    <property type="entry name" value="V-set"/>
    <property type="match status" value="1"/>
</dbReference>
<dbReference type="InterPro" id="IPR036179">
    <property type="entry name" value="Ig-like_dom_sf"/>
</dbReference>
<dbReference type="GO" id="GO:0002250">
    <property type="term" value="P:adaptive immune response"/>
    <property type="evidence" value="ECO:0007669"/>
    <property type="project" value="UniProtKB-KW"/>
</dbReference>
<evidence type="ECO:0000259" key="5">
    <source>
        <dbReference type="PROSITE" id="PS50835"/>
    </source>
</evidence>
<evidence type="ECO:0000313" key="6">
    <source>
        <dbReference type="Ensembl" id="ENSCPBP00000018432.1"/>
    </source>
</evidence>
<reference evidence="6" key="2">
    <citation type="submission" date="2025-09" db="UniProtKB">
        <authorList>
            <consortium name="Ensembl"/>
        </authorList>
    </citation>
    <scope>IDENTIFICATION</scope>
</reference>